<evidence type="ECO:0000313" key="9">
    <source>
        <dbReference type="Proteomes" id="UP000282106"/>
    </source>
</evidence>
<dbReference type="InterPro" id="IPR025965">
    <property type="entry name" value="FlgD/Vpr_Ig-like"/>
</dbReference>
<evidence type="ECO:0000256" key="3">
    <source>
        <dbReference type="ARBA" id="ARBA00022795"/>
    </source>
</evidence>
<dbReference type="InterPro" id="IPR005648">
    <property type="entry name" value="FlgD"/>
</dbReference>
<dbReference type="Proteomes" id="UP000282106">
    <property type="component" value="Unassembled WGS sequence"/>
</dbReference>
<keyword evidence="8" id="KW-0282">Flagellum</keyword>
<feature type="domain" description="FlgD Tudor-like" evidence="7">
    <location>
        <begin position="82"/>
        <end position="215"/>
    </location>
</feature>
<sequence length="219" mass="22443">MTSSVGSYESLGLGTAVQSNKKSEIGQADFLKLMTTQLQAQDPFKPMDSSQFLGQIAQFSQVSGLQTLNSAFSNLASSLTANQTLQGASLVGREVLVAGNRLSLGSSGGAGGAIEVPQSGWLSVSITDASGQVVRHIDYGSQPAGRGDFAWDGLDDDGNRLPAGSYKFQAQVSSDGGGSVAASTFVLGQVIGVQPSGSGLQIEVSGLGTLPLSQIERIQ</sequence>
<keyword evidence="3 5" id="KW-1005">Bacterial flagellum biogenesis</keyword>
<evidence type="ECO:0000256" key="2">
    <source>
        <dbReference type="ARBA" id="ARBA00016013"/>
    </source>
</evidence>
<dbReference type="FunCoup" id="A0A3N0V4Y4">
    <property type="interactions" value="143"/>
</dbReference>
<accession>A0A3N0V4Y4</accession>
<dbReference type="Pfam" id="PF03963">
    <property type="entry name" value="FlgD"/>
    <property type="match status" value="1"/>
</dbReference>
<evidence type="ECO:0000313" key="8">
    <source>
        <dbReference type="EMBL" id="ROH87856.1"/>
    </source>
</evidence>
<protein>
    <recommendedName>
        <fullName evidence="2 5">Basal-body rod modification protein FlgD</fullName>
    </recommendedName>
</protein>
<dbReference type="Pfam" id="PF13861">
    <property type="entry name" value="FLgD_tudor"/>
    <property type="match status" value="1"/>
</dbReference>
<keyword evidence="8" id="KW-0969">Cilium</keyword>
<proteinExistence type="inferred from homology"/>
<comment type="caution">
    <text evidence="8">The sequence shown here is derived from an EMBL/GenBank/DDBJ whole genome shotgun (WGS) entry which is preliminary data.</text>
</comment>
<evidence type="ECO:0000256" key="4">
    <source>
        <dbReference type="ARBA" id="ARBA00024746"/>
    </source>
</evidence>
<evidence type="ECO:0000256" key="5">
    <source>
        <dbReference type="RuleBase" id="RU362076"/>
    </source>
</evidence>
<reference evidence="8 9" key="1">
    <citation type="submission" date="2018-10" db="EMBL/GenBank/DDBJ databases">
        <authorList>
            <person name="Chen W.-M."/>
        </authorList>
    </citation>
    <scope>NUCLEOTIDE SEQUENCE [LARGE SCALE GENOMIC DNA]</scope>
    <source>
        <strain evidence="8 9">THS-13</strain>
    </source>
</reference>
<dbReference type="Gene3D" id="2.60.40.4070">
    <property type="match status" value="1"/>
</dbReference>
<feature type="domain" description="FlgD/Vpr Ig-like" evidence="6">
    <location>
        <begin position="102"/>
        <end position="175"/>
    </location>
</feature>
<evidence type="ECO:0000256" key="1">
    <source>
        <dbReference type="ARBA" id="ARBA00010577"/>
    </source>
</evidence>
<dbReference type="InterPro" id="IPR025963">
    <property type="entry name" value="FLgD_Tudor"/>
</dbReference>
<dbReference type="Gene3D" id="2.30.30.910">
    <property type="match status" value="1"/>
</dbReference>
<dbReference type="AlphaFoldDB" id="A0A3N0V4Y4"/>
<dbReference type="RefSeq" id="WP_123212580.1">
    <property type="nucleotide sequence ID" value="NZ_RJVO01000007.1"/>
</dbReference>
<keyword evidence="9" id="KW-1185">Reference proteome</keyword>
<gene>
    <name evidence="8" type="ORF">ED208_14190</name>
</gene>
<dbReference type="Pfam" id="PF13860">
    <property type="entry name" value="FlgD_ig"/>
    <property type="match status" value="1"/>
</dbReference>
<comment type="similarity">
    <text evidence="1 5">Belongs to the FlgD family.</text>
</comment>
<evidence type="ECO:0000259" key="6">
    <source>
        <dbReference type="Pfam" id="PF13860"/>
    </source>
</evidence>
<dbReference type="InParanoid" id="A0A3N0V4Y4"/>
<name>A0A3N0V4Y4_9GAMM</name>
<evidence type="ECO:0000259" key="7">
    <source>
        <dbReference type="Pfam" id="PF13861"/>
    </source>
</evidence>
<dbReference type="GO" id="GO:0044781">
    <property type="term" value="P:bacterial-type flagellum organization"/>
    <property type="evidence" value="ECO:0007669"/>
    <property type="project" value="UniProtKB-UniRule"/>
</dbReference>
<organism evidence="8 9">
    <name type="scientific">Stagnimonas aquatica</name>
    <dbReference type="NCBI Taxonomy" id="2689987"/>
    <lineage>
        <taxon>Bacteria</taxon>
        <taxon>Pseudomonadati</taxon>
        <taxon>Pseudomonadota</taxon>
        <taxon>Gammaproteobacteria</taxon>
        <taxon>Nevskiales</taxon>
        <taxon>Nevskiaceae</taxon>
        <taxon>Stagnimonas</taxon>
    </lineage>
</organism>
<dbReference type="EMBL" id="RJVO01000007">
    <property type="protein sequence ID" value="ROH87856.1"/>
    <property type="molecule type" value="Genomic_DNA"/>
</dbReference>
<comment type="function">
    <text evidence="4 5">Required for flagellar hook formation. May act as a scaffolding protein.</text>
</comment>
<keyword evidence="8" id="KW-0966">Cell projection</keyword>